<sequence length="50" mass="5602">MSNNIELMKKIIEEKKKKSSQQMSKGRPAKCIGGSRKGIKSYKQGGVFDK</sequence>
<evidence type="ECO:0000256" key="1">
    <source>
        <dbReference type="SAM" id="MobiDB-lite"/>
    </source>
</evidence>
<name>A0A0A0IFM3_CLOBO</name>
<organism evidence="2 3">
    <name type="scientific">Clostridium botulinum C/D str. DC5</name>
    <dbReference type="NCBI Taxonomy" id="1443128"/>
    <lineage>
        <taxon>Bacteria</taxon>
        <taxon>Bacillati</taxon>
        <taxon>Bacillota</taxon>
        <taxon>Clostridia</taxon>
        <taxon>Eubacteriales</taxon>
        <taxon>Clostridiaceae</taxon>
        <taxon>Clostridium</taxon>
    </lineage>
</organism>
<dbReference type="Proteomes" id="UP000030014">
    <property type="component" value="Unassembled WGS sequence"/>
</dbReference>
<evidence type="ECO:0000313" key="3">
    <source>
        <dbReference type="Proteomes" id="UP000030014"/>
    </source>
</evidence>
<dbReference type="GeneID" id="66320299"/>
<reference evidence="2 3" key="1">
    <citation type="submission" date="2014-01" db="EMBL/GenBank/DDBJ databases">
        <title>Plasmidome dynamics in the species complex Clostridium novyi sensu lato converts strains of independent lineages into distinctly different pathogens.</title>
        <authorList>
            <person name="Skarin H."/>
            <person name="Segerman B."/>
        </authorList>
    </citation>
    <scope>NUCLEOTIDE SEQUENCE [LARGE SCALE GENOMIC DNA]</scope>
    <source>
        <strain evidence="2 3">DC5</strain>
    </source>
</reference>
<dbReference type="AlphaFoldDB" id="A0A0A0IFM3"/>
<comment type="caution">
    <text evidence="2">The sequence shown here is derived from an EMBL/GenBank/DDBJ whole genome shotgun (WGS) entry which is preliminary data.</text>
</comment>
<dbReference type="RefSeq" id="WP_003375632.1">
    <property type="nucleotide sequence ID" value="NZ_JDRY01000023.1"/>
</dbReference>
<feature type="region of interest" description="Disordered" evidence="1">
    <location>
        <begin position="14"/>
        <end position="50"/>
    </location>
</feature>
<dbReference type="EMBL" id="JDRY01000023">
    <property type="protein sequence ID" value="KGN00220.1"/>
    <property type="molecule type" value="Genomic_DNA"/>
</dbReference>
<accession>A0A0A0IFM3</accession>
<proteinExistence type="predicted"/>
<gene>
    <name evidence="2" type="ORF">Z955_04285</name>
</gene>
<protein>
    <submittedName>
        <fullName evidence="2">Uncharacterized protein</fullName>
    </submittedName>
</protein>
<evidence type="ECO:0000313" key="2">
    <source>
        <dbReference type="EMBL" id="KGN00220.1"/>
    </source>
</evidence>